<proteinExistence type="predicted"/>
<dbReference type="RefSeq" id="WP_380032962.1">
    <property type="nucleotide sequence ID" value="NZ_JBHSHB010000008.1"/>
</dbReference>
<keyword evidence="2" id="KW-1185">Reference proteome</keyword>
<dbReference type="Proteomes" id="UP001595878">
    <property type="component" value="Unassembled WGS sequence"/>
</dbReference>
<sequence>MIIEPKYSDFKIVNTPVVVENDTIYVNELRFYEMESATDAKKLMRQNYGKWSEKLSGLHHQIIKRIVWQDVKLIDGNDKTFTVVTDGTESMYDYFTCLIVFDSEKKDCFKDGHPYKEELIKLFTDKMDKIK</sequence>
<dbReference type="EMBL" id="JBHSHB010000008">
    <property type="protein sequence ID" value="MFC4690068.1"/>
    <property type="molecule type" value="Genomic_DNA"/>
</dbReference>
<gene>
    <name evidence="1" type="ORF">ACFO5T_06470</name>
</gene>
<protein>
    <submittedName>
        <fullName evidence="1">Uncharacterized protein</fullName>
    </submittedName>
</protein>
<name>A0ABV9L7H4_9FLAO</name>
<reference evidence="2" key="1">
    <citation type="journal article" date="2019" name="Int. J. Syst. Evol. Microbiol.">
        <title>The Global Catalogue of Microorganisms (GCM) 10K type strain sequencing project: providing services to taxonomists for standard genome sequencing and annotation.</title>
        <authorList>
            <consortium name="The Broad Institute Genomics Platform"/>
            <consortium name="The Broad Institute Genome Sequencing Center for Infectious Disease"/>
            <person name="Wu L."/>
            <person name="Ma J."/>
        </authorList>
    </citation>
    <scope>NUCLEOTIDE SEQUENCE [LARGE SCALE GENOMIC DNA]</scope>
    <source>
        <strain evidence="2">CGMCC 4.7427</strain>
    </source>
</reference>
<comment type="caution">
    <text evidence="1">The sequence shown here is derived from an EMBL/GenBank/DDBJ whole genome shotgun (WGS) entry which is preliminary data.</text>
</comment>
<organism evidence="1 2">
    <name type="scientific">Dokdonia genika</name>
    <dbReference type="NCBI Taxonomy" id="308113"/>
    <lineage>
        <taxon>Bacteria</taxon>
        <taxon>Pseudomonadati</taxon>
        <taxon>Bacteroidota</taxon>
        <taxon>Flavobacteriia</taxon>
        <taxon>Flavobacteriales</taxon>
        <taxon>Flavobacteriaceae</taxon>
        <taxon>Dokdonia</taxon>
    </lineage>
</organism>
<evidence type="ECO:0000313" key="2">
    <source>
        <dbReference type="Proteomes" id="UP001595878"/>
    </source>
</evidence>
<accession>A0ABV9L7H4</accession>
<evidence type="ECO:0000313" key="1">
    <source>
        <dbReference type="EMBL" id="MFC4690068.1"/>
    </source>
</evidence>